<keyword evidence="2" id="KW-1185">Reference proteome</keyword>
<dbReference type="SMART" id="SM00239">
    <property type="entry name" value="C2"/>
    <property type="match status" value="1"/>
</dbReference>
<protein>
    <submittedName>
        <fullName evidence="3">Synaptotagmin-1-like</fullName>
    </submittedName>
</protein>
<dbReference type="Proteomes" id="UP000695022">
    <property type="component" value="Unplaced"/>
</dbReference>
<proteinExistence type="predicted"/>
<evidence type="ECO:0000259" key="1">
    <source>
        <dbReference type="PROSITE" id="PS50004"/>
    </source>
</evidence>
<dbReference type="SUPFAM" id="SSF49562">
    <property type="entry name" value="C2 domain (Calcium/lipid-binding domain, CaLB)"/>
    <property type="match status" value="1"/>
</dbReference>
<evidence type="ECO:0000313" key="2">
    <source>
        <dbReference type="Proteomes" id="UP000695022"/>
    </source>
</evidence>
<dbReference type="CDD" id="cd00276">
    <property type="entry name" value="C2B_Synaptotagmin"/>
    <property type="match status" value="1"/>
</dbReference>
<dbReference type="Gene3D" id="2.60.40.150">
    <property type="entry name" value="C2 domain"/>
    <property type="match status" value="1"/>
</dbReference>
<dbReference type="GeneID" id="106804870"/>
<dbReference type="PANTHER" id="PTHR10024">
    <property type="entry name" value="SYNAPTOTAGMIN"/>
    <property type="match status" value="1"/>
</dbReference>
<accession>A0ABM1DP54</accession>
<dbReference type="Pfam" id="PF00168">
    <property type="entry name" value="C2"/>
    <property type="match status" value="1"/>
</dbReference>
<sequence>MRLEPQAERLTITLSKAKDLPKNASGQTPNAQVKISVMQRTKQQTKESRVKKRSCHPSWKEAFSFLINVDPENLHYYTSVTVTIHDPEIGGESGVIGQVRFGQGAVQNSEIAHWKKVLQSMRKESTEWHRLMVCEDERD</sequence>
<organism evidence="2 3">
    <name type="scientific">Priapulus caudatus</name>
    <name type="common">Priapulid worm</name>
    <dbReference type="NCBI Taxonomy" id="37621"/>
    <lineage>
        <taxon>Eukaryota</taxon>
        <taxon>Metazoa</taxon>
        <taxon>Ecdysozoa</taxon>
        <taxon>Scalidophora</taxon>
        <taxon>Priapulida</taxon>
        <taxon>Priapulimorpha</taxon>
        <taxon>Priapulimorphida</taxon>
        <taxon>Priapulidae</taxon>
        <taxon>Priapulus</taxon>
    </lineage>
</organism>
<name>A0ABM1DP54_PRICU</name>
<dbReference type="PANTHER" id="PTHR10024:SF348">
    <property type="entry name" value="SYNAPTOTAGMIN-17"/>
    <property type="match status" value="1"/>
</dbReference>
<dbReference type="InterPro" id="IPR035892">
    <property type="entry name" value="C2_domain_sf"/>
</dbReference>
<reference evidence="3" key="1">
    <citation type="submission" date="2025-08" db="UniProtKB">
        <authorList>
            <consortium name="RefSeq"/>
        </authorList>
    </citation>
    <scope>IDENTIFICATION</scope>
</reference>
<dbReference type="PROSITE" id="PS50004">
    <property type="entry name" value="C2"/>
    <property type="match status" value="1"/>
</dbReference>
<evidence type="ECO:0000313" key="3">
    <source>
        <dbReference type="RefSeq" id="XP_014661725.1"/>
    </source>
</evidence>
<dbReference type="RefSeq" id="XP_014661725.1">
    <property type="nucleotide sequence ID" value="XM_014806239.1"/>
</dbReference>
<gene>
    <name evidence="3" type="primary">LOC106804870</name>
</gene>
<feature type="domain" description="C2" evidence="1">
    <location>
        <begin position="1"/>
        <end position="129"/>
    </location>
</feature>
<dbReference type="InterPro" id="IPR000008">
    <property type="entry name" value="C2_dom"/>
</dbReference>